<comment type="caution">
    <text evidence="1">The sequence shown here is derived from an EMBL/GenBank/DDBJ whole genome shotgun (WGS) entry which is preliminary data.</text>
</comment>
<dbReference type="Proteomes" id="UP000525027">
    <property type="component" value="Unassembled WGS sequence"/>
</dbReference>
<dbReference type="RefSeq" id="WP_273003178.1">
    <property type="nucleotide sequence ID" value="NZ_DURU01000123.1"/>
</dbReference>
<organism evidence="1 2">
    <name type="scientific">Acetomicrobium hydrogeniformans</name>
    <dbReference type="NCBI Taxonomy" id="649746"/>
    <lineage>
        <taxon>Bacteria</taxon>
        <taxon>Thermotogati</taxon>
        <taxon>Synergistota</taxon>
        <taxon>Synergistia</taxon>
        <taxon>Synergistales</taxon>
        <taxon>Acetomicrobiaceae</taxon>
        <taxon>Acetomicrobium</taxon>
    </lineage>
</organism>
<proteinExistence type="predicted"/>
<gene>
    <name evidence="1" type="ORF">GX397_06980</name>
</gene>
<accession>A0A7V6ZF23</accession>
<evidence type="ECO:0000313" key="1">
    <source>
        <dbReference type="EMBL" id="HHZ04779.1"/>
    </source>
</evidence>
<sequence length="110" mass="12458">MMAVVEVSSLLTREYLREHLYVKALDKVEAGGRHSKEELESACKSFEGLLLAEIMKSEMANARALGPNTKRPFRQMEEVAIEMVCDEISNSGGLGLWKFLYEEMSGQEER</sequence>
<evidence type="ECO:0008006" key="3">
    <source>
        <dbReference type="Google" id="ProtNLM"/>
    </source>
</evidence>
<dbReference type="EMBL" id="DURU01000123">
    <property type="protein sequence ID" value="HHZ04779.1"/>
    <property type="molecule type" value="Genomic_DNA"/>
</dbReference>
<protein>
    <recommendedName>
        <fullName evidence="3">Flagellar protein FlgJ</fullName>
    </recommendedName>
</protein>
<dbReference type="AlphaFoldDB" id="A0A7V6ZF23"/>
<evidence type="ECO:0000313" key="2">
    <source>
        <dbReference type="Proteomes" id="UP000525027"/>
    </source>
</evidence>
<name>A0A7V6ZF23_9BACT</name>
<reference evidence="1 2" key="1">
    <citation type="journal article" date="2020" name="Biotechnol. Biofuels">
        <title>New insights from the biogas microbiome by comprehensive genome-resolved metagenomics of nearly 1600 species originating from multiple anaerobic digesters.</title>
        <authorList>
            <person name="Campanaro S."/>
            <person name="Treu L."/>
            <person name="Rodriguez-R L.M."/>
            <person name="Kovalovszki A."/>
            <person name="Ziels R.M."/>
            <person name="Maus I."/>
            <person name="Zhu X."/>
            <person name="Kougias P.G."/>
            <person name="Basile A."/>
            <person name="Luo G."/>
            <person name="Schluter A."/>
            <person name="Konstantinidis K.T."/>
            <person name="Angelidaki I."/>
        </authorList>
    </citation>
    <scope>NUCLEOTIDE SEQUENCE [LARGE SCALE GENOMIC DNA]</scope>
    <source>
        <strain evidence="1">AS25fmACSIPFO_94</strain>
    </source>
</reference>